<evidence type="ECO:0000256" key="3">
    <source>
        <dbReference type="ARBA" id="ARBA00023242"/>
    </source>
</evidence>
<dbReference type="AlphaFoldDB" id="A0A1I7Y0V9"/>
<sequence length="297" mass="34320">MSAVTSASPKKRAAPKPSSSSKEDLENIQVKKRIKIESTETQKTPKTESYNFPKTTISDLLRSEDEQLKNVCTEEMRQTFSDEADSLLGCLRNFMDKKGELESSKDFLYDDCIDKVMKMRYAHRMSLLKTEERNEQLLEERASVDKEFRVKEAARVRLFNVRNEIESCLDIRAPEEECELIPMPEFLEKVPSAKIEEDSRDARHQERLARLRWELEERQGLQEKLQELENRRDVLVTDIGGKEGRISSMMPMFEKVREAARPLYDLMGLPAVDVPSTDPEPEAEQLEALAEEPVDEC</sequence>
<dbReference type="GO" id="GO:0000445">
    <property type="term" value="C:THO complex part of transcription export complex"/>
    <property type="evidence" value="ECO:0007669"/>
    <property type="project" value="TreeGrafter"/>
</dbReference>
<comment type="similarity">
    <text evidence="2">Belongs to the THOC5 family.</text>
</comment>
<feature type="region of interest" description="Disordered" evidence="5">
    <location>
        <begin position="1"/>
        <end position="51"/>
    </location>
</feature>
<feature type="coiled-coil region" evidence="4">
    <location>
        <begin position="211"/>
        <end position="238"/>
    </location>
</feature>
<keyword evidence="6" id="KW-1185">Reference proteome</keyword>
<evidence type="ECO:0000313" key="7">
    <source>
        <dbReference type="WBParaSite" id="L893_g1146.t1"/>
    </source>
</evidence>
<evidence type="ECO:0000313" key="6">
    <source>
        <dbReference type="Proteomes" id="UP000095287"/>
    </source>
</evidence>
<dbReference type="GO" id="GO:0006406">
    <property type="term" value="P:mRNA export from nucleus"/>
    <property type="evidence" value="ECO:0007669"/>
    <property type="project" value="TreeGrafter"/>
</dbReference>
<dbReference type="WBParaSite" id="L893_g1146.t1">
    <property type="protein sequence ID" value="L893_g1146.t1"/>
    <property type="gene ID" value="L893_g1146"/>
</dbReference>
<evidence type="ECO:0000256" key="1">
    <source>
        <dbReference type="ARBA" id="ARBA00004123"/>
    </source>
</evidence>
<organism evidence="6 7">
    <name type="scientific">Steinernema glaseri</name>
    <dbReference type="NCBI Taxonomy" id="37863"/>
    <lineage>
        <taxon>Eukaryota</taxon>
        <taxon>Metazoa</taxon>
        <taxon>Ecdysozoa</taxon>
        <taxon>Nematoda</taxon>
        <taxon>Chromadorea</taxon>
        <taxon>Rhabditida</taxon>
        <taxon>Tylenchina</taxon>
        <taxon>Panagrolaimomorpha</taxon>
        <taxon>Strongyloidoidea</taxon>
        <taxon>Steinernematidae</taxon>
        <taxon>Steinernema</taxon>
    </lineage>
</organism>
<dbReference type="InterPro" id="IPR019163">
    <property type="entry name" value="THO_Thoc5"/>
</dbReference>
<proteinExistence type="inferred from homology"/>
<dbReference type="GO" id="GO:0003729">
    <property type="term" value="F:mRNA binding"/>
    <property type="evidence" value="ECO:0007669"/>
    <property type="project" value="TreeGrafter"/>
</dbReference>
<feature type="compositionally biased region" description="Acidic residues" evidence="5">
    <location>
        <begin position="279"/>
        <end position="297"/>
    </location>
</feature>
<dbReference type="Proteomes" id="UP000095287">
    <property type="component" value="Unplaced"/>
</dbReference>
<dbReference type="PANTHER" id="PTHR13375">
    <property type="entry name" value="FMS INTERACTING PROTEIN"/>
    <property type="match status" value="1"/>
</dbReference>
<evidence type="ECO:0000256" key="4">
    <source>
        <dbReference type="SAM" id="Coils"/>
    </source>
</evidence>
<name>A0A1I7Y0V9_9BILA</name>
<keyword evidence="4" id="KW-0175">Coiled coil</keyword>
<feature type="compositionally biased region" description="Basic and acidic residues" evidence="5">
    <location>
        <begin position="35"/>
        <end position="46"/>
    </location>
</feature>
<dbReference type="PANTHER" id="PTHR13375:SF3">
    <property type="entry name" value="THO COMPLEX SUBUNIT 5 HOMOLOG"/>
    <property type="match status" value="1"/>
</dbReference>
<protein>
    <submittedName>
        <fullName evidence="7">THO complex subunit 7</fullName>
    </submittedName>
</protein>
<feature type="region of interest" description="Disordered" evidence="5">
    <location>
        <begin position="272"/>
        <end position="297"/>
    </location>
</feature>
<evidence type="ECO:0000256" key="5">
    <source>
        <dbReference type="SAM" id="MobiDB-lite"/>
    </source>
</evidence>
<comment type="subcellular location">
    <subcellularLocation>
        <location evidence="1">Nucleus</location>
    </subcellularLocation>
</comment>
<evidence type="ECO:0000256" key="2">
    <source>
        <dbReference type="ARBA" id="ARBA00008044"/>
    </source>
</evidence>
<accession>A0A1I7Y0V9</accession>
<keyword evidence="3" id="KW-0539">Nucleus</keyword>
<reference evidence="7" key="1">
    <citation type="submission" date="2016-11" db="UniProtKB">
        <authorList>
            <consortium name="WormBaseParasite"/>
        </authorList>
    </citation>
    <scope>IDENTIFICATION</scope>
</reference>
<dbReference type="Pfam" id="PF09766">
    <property type="entry name" value="FmiP_Thoc5"/>
    <property type="match status" value="1"/>
</dbReference>